<evidence type="ECO:0000313" key="1">
    <source>
        <dbReference type="EMBL" id="GAA1513733.1"/>
    </source>
</evidence>
<name>A0ABP4L0A2_9MICO</name>
<keyword evidence="2" id="KW-1185">Reference proteome</keyword>
<dbReference type="Proteomes" id="UP001500177">
    <property type="component" value="Unassembled WGS sequence"/>
</dbReference>
<protein>
    <recommendedName>
        <fullName evidence="3">Holin</fullName>
    </recommendedName>
</protein>
<proteinExistence type="predicted"/>
<evidence type="ECO:0008006" key="3">
    <source>
        <dbReference type="Google" id="ProtNLM"/>
    </source>
</evidence>
<dbReference type="EMBL" id="BAAALX010000009">
    <property type="protein sequence ID" value="GAA1513733.1"/>
    <property type="molecule type" value="Genomic_DNA"/>
</dbReference>
<reference evidence="2" key="1">
    <citation type="journal article" date="2019" name="Int. J. Syst. Evol. Microbiol.">
        <title>The Global Catalogue of Microorganisms (GCM) 10K type strain sequencing project: providing services to taxonomists for standard genome sequencing and annotation.</title>
        <authorList>
            <consortium name="The Broad Institute Genomics Platform"/>
            <consortium name="The Broad Institute Genome Sequencing Center for Infectious Disease"/>
            <person name="Wu L."/>
            <person name="Ma J."/>
        </authorList>
    </citation>
    <scope>NUCLEOTIDE SEQUENCE [LARGE SCALE GENOMIC DNA]</scope>
    <source>
        <strain evidence="2">JCM 13318</strain>
    </source>
</reference>
<evidence type="ECO:0000313" key="2">
    <source>
        <dbReference type="Proteomes" id="UP001500177"/>
    </source>
</evidence>
<comment type="caution">
    <text evidence="1">The sequence shown here is derived from an EMBL/GenBank/DDBJ whole genome shotgun (WGS) entry which is preliminary data.</text>
</comment>
<accession>A0ABP4L0A2</accession>
<organism evidence="1 2">
    <name type="scientific">Brevibacterium permense</name>
    <dbReference type="NCBI Taxonomy" id="234834"/>
    <lineage>
        <taxon>Bacteria</taxon>
        <taxon>Bacillati</taxon>
        <taxon>Actinomycetota</taxon>
        <taxon>Actinomycetes</taxon>
        <taxon>Micrococcales</taxon>
        <taxon>Brevibacteriaceae</taxon>
        <taxon>Brevibacterium</taxon>
    </lineage>
</organism>
<gene>
    <name evidence="1" type="ORF">GCM10009690_15820</name>
</gene>
<sequence length="117" mass="13164">MWKVCNGKGCPELVPKGTRLCAGCAREAERLRGSPASRGYGRRHRRTFREAVLARDPICILCHRRPSTEADHYPRSRRELEDAGLNPNDPRFGRGLCKPCHSAETAAHQPGGFRQRD</sequence>